<dbReference type="InterPro" id="IPR036291">
    <property type="entry name" value="NAD(P)-bd_dom_sf"/>
</dbReference>
<sequence length="350" mass="38242">MAKKVRVGVIGTGGIANAAHLPGYAQIPDECEIAALCDIDGEALRKTAEKYPQATQTFDDYRKMLEMDDLDAVSVCTPNYAHHGPAVAALKAGKHVLCEKPIAMNAREAQEMVATARKEKKILQVGYMSRFSPANQTLKKFIDAGELGEIYYARAQAMRVRGIPGWGVFIDKSKQGGGPLIDIGVHILDLTLWLMGHPKPTYASGVTYQKFGTRGDVVGFMGQWDHKNFTVEDMASALIRFENGASVVLEASFVANLKEELNGTTLLGTEGGAQTGPLTITQERHGSVFSFEPKIPNRDRNSYHAEVKDFVGCIRDNREPLVTGEHGLMVAQIMDAIYRSSDEGREVPVV</sequence>
<dbReference type="SUPFAM" id="SSF55347">
    <property type="entry name" value="Glyceraldehyde-3-phosphate dehydrogenase-like, C-terminal domain"/>
    <property type="match status" value="1"/>
</dbReference>
<dbReference type="Pfam" id="PF01408">
    <property type="entry name" value="GFO_IDH_MocA"/>
    <property type="match status" value="1"/>
</dbReference>
<dbReference type="AlphaFoldDB" id="A0A6J4H1T6"/>
<dbReference type="Gene3D" id="3.40.50.720">
    <property type="entry name" value="NAD(P)-binding Rossmann-like Domain"/>
    <property type="match status" value="1"/>
</dbReference>
<name>A0A6J4H1T6_9BACT</name>
<dbReference type="Gene3D" id="3.30.360.10">
    <property type="entry name" value="Dihydrodipicolinate Reductase, domain 2"/>
    <property type="match status" value="1"/>
</dbReference>
<evidence type="ECO:0000259" key="2">
    <source>
        <dbReference type="Pfam" id="PF22725"/>
    </source>
</evidence>
<gene>
    <name evidence="3" type="ORF">AVDCRST_MAG63-10</name>
</gene>
<dbReference type="GO" id="GO:0000166">
    <property type="term" value="F:nucleotide binding"/>
    <property type="evidence" value="ECO:0007669"/>
    <property type="project" value="InterPro"/>
</dbReference>
<dbReference type="InterPro" id="IPR052515">
    <property type="entry name" value="Gfo/Idh/MocA_Oxidoreductase"/>
</dbReference>
<dbReference type="InterPro" id="IPR000683">
    <property type="entry name" value="Gfo/Idh/MocA-like_OxRdtase_N"/>
</dbReference>
<evidence type="ECO:0000259" key="1">
    <source>
        <dbReference type="Pfam" id="PF01408"/>
    </source>
</evidence>
<protein>
    <submittedName>
        <fullName evidence="3">GH109</fullName>
        <ecNumber evidence="3">1.1.1.18</ecNumber>
    </submittedName>
</protein>
<feature type="domain" description="Gfo/Idh/MocA-like oxidoreductase N-terminal" evidence="1">
    <location>
        <begin position="5"/>
        <end position="127"/>
    </location>
</feature>
<evidence type="ECO:0000313" key="3">
    <source>
        <dbReference type="EMBL" id="CAA9211856.1"/>
    </source>
</evidence>
<feature type="domain" description="GFO/IDH/MocA-like oxidoreductase" evidence="2">
    <location>
        <begin position="136"/>
        <end position="273"/>
    </location>
</feature>
<reference evidence="3" key="1">
    <citation type="submission" date="2020-02" db="EMBL/GenBank/DDBJ databases">
        <authorList>
            <person name="Meier V. D."/>
        </authorList>
    </citation>
    <scope>NUCLEOTIDE SEQUENCE</scope>
    <source>
        <strain evidence="3">AVDCRST_MAG63</strain>
    </source>
</reference>
<dbReference type="GO" id="GO:0050112">
    <property type="term" value="F:inositol 2-dehydrogenase (NAD+) activity"/>
    <property type="evidence" value="ECO:0007669"/>
    <property type="project" value="UniProtKB-EC"/>
</dbReference>
<dbReference type="PANTHER" id="PTHR43249">
    <property type="entry name" value="UDP-N-ACETYL-2-AMINO-2-DEOXY-D-GLUCURONATE OXIDASE"/>
    <property type="match status" value="1"/>
</dbReference>
<accession>A0A6J4H1T6</accession>
<keyword evidence="3" id="KW-0560">Oxidoreductase</keyword>
<dbReference type="EMBL" id="CADCTO010000003">
    <property type="protein sequence ID" value="CAA9211856.1"/>
    <property type="molecule type" value="Genomic_DNA"/>
</dbReference>
<organism evidence="3">
    <name type="scientific">uncultured Armatimonadetes bacterium</name>
    <dbReference type="NCBI Taxonomy" id="157466"/>
    <lineage>
        <taxon>Bacteria</taxon>
        <taxon>Bacillati</taxon>
        <taxon>Armatimonadota</taxon>
        <taxon>environmental samples</taxon>
    </lineage>
</organism>
<dbReference type="Pfam" id="PF22725">
    <property type="entry name" value="GFO_IDH_MocA_C3"/>
    <property type="match status" value="1"/>
</dbReference>
<proteinExistence type="predicted"/>
<dbReference type="SUPFAM" id="SSF51735">
    <property type="entry name" value="NAD(P)-binding Rossmann-fold domains"/>
    <property type="match status" value="1"/>
</dbReference>
<dbReference type="EC" id="1.1.1.18" evidence="3"/>
<dbReference type="PANTHER" id="PTHR43249:SF1">
    <property type="entry name" value="D-GLUCOSIDE 3-DEHYDROGENASE"/>
    <property type="match status" value="1"/>
</dbReference>
<dbReference type="InterPro" id="IPR055170">
    <property type="entry name" value="GFO_IDH_MocA-like_dom"/>
</dbReference>